<name>A0A835RXN6_VANPL</name>
<feature type="domain" description="Generative cell specific-1/HAP2" evidence="12">
    <location>
        <begin position="52"/>
        <end position="142"/>
    </location>
</feature>
<accession>A0A835RXN6</accession>
<keyword evidence="10" id="KW-0278">Fertilization</keyword>
<sequence length="153" mass="17160">MGWSYVKRGGRRLQFLLLLVLLMRFPPHLTAVEILSKSKLERCAKTSESGDISCEKKVVINMVVPSGSTGGEASIVAELVEVEENDTQKMQAIRVPPIITINKSAAYALYELSYLRDVAFKPEEFYIKTRKCEPDASSRIVKICERSIHLGLD</sequence>
<dbReference type="PANTHER" id="PTHR31764">
    <property type="entry name" value="PROTEIN HAPLESS 2"/>
    <property type="match status" value="1"/>
</dbReference>
<dbReference type="GO" id="GO:0008289">
    <property type="term" value="F:lipid binding"/>
    <property type="evidence" value="ECO:0007669"/>
    <property type="project" value="UniProtKB-KW"/>
</dbReference>
<gene>
    <name evidence="13" type="ORF">HPP92_004556</name>
</gene>
<keyword evidence="3" id="KW-1003">Cell membrane</keyword>
<evidence type="ECO:0000256" key="9">
    <source>
        <dbReference type="ARBA" id="ARBA00023157"/>
    </source>
</evidence>
<keyword evidence="7" id="KW-0446">Lipid-binding</keyword>
<feature type="chain" id="PRO_5033020489" description="Generative cell specific-1/HAP2 domain-containing protein" evidence="11">
    <location>
        <begin position="32"/>
        <end position="153"/>
    </location>
</feature>
<keyword evidence="9" id="KW-1015">Disulfide bond</keyword>
<feature type="signal peptide" evidence="11">
    <location>
        <begin position="1"/>
        <end position="31"/>
    </location>
</feature>
<dbReference type="GO" id="GO:0005886">
    <property type="term" value="C:plasma membrane"/>
    <property type="evidence" value="ECO:0007669"/>
    <property type="project" value="UniProtKB-SubCell"/>
</dbReference>
<dbReference type="Pfam" id="PF10699">
    <property type="entry name" value="HAP2-GCS1"/>
    <property type="match status" value="1"/>
</dbReference>
<evidence type="ECO:0000313" key="14">
    <source>
        <dbReference type="Proteomes" id="UP000639772"/>
    </source>
</evidence>
<dbReference type="AlphaFoldDB" id="A0A835RXN6"/>
<dbReference type="PANTHER" id="PTHR31764:SF0">
    <property type="entry name" value="GENERATIVE CELL SPECIFIC-1_HAP2 DOMAIN-CONTAINING PROTEIN"/>
    <property type="match status" value="1"/>
</dbReference>
<evidence type="ECO:0000256" key="5">
    <source>
        <dbReference type="ARBA" id="ARBA00022729"/>
    </source>
</evidence>
<keyword evidence="8" id="KW-0472">Membrane</keyword>
<keyword evidence="4" id="KW-0812">Transmembrane</keyword>
<dbReference type="InterPro" id="IPR018928">
    <property type="entry name" value="HAP2/GCS1_dom"/>
</dbReference>
<keyword evidence="5 11" id="KW-0732">Signal</keyword>
<dbReference type="Proteomes" id="UP000639772">
    <property type="component" value="Unassembled WGS sequence"/>
</dbReference>
<protein>
    <recommendedName>
        <fullName evidence="12">Generative cell specific-1/HAP2 domain-containing protein</fullName>
    </recommendedName>
</protein>
<dbReference type="InterPro" id="IPR040326">
    <property type="entry name" value="HAP2/GCS1"/>
</dbReference>
<evidence type="ECO:0000256" key="4">
    <source>
        <dbReference type="ARBA" id="ARBA00022692"/>
    </source>
</evidence>
<keyword evidence="6" id="KW-1133">Transmembrane helix</keyword>
<proteinExistence type="inferred from homology"/>
<comment type="caution">
    <text evidence="13">The sequence shown here is derived from an EMBL/GenBank/DDBJ whole genome shotgun (WGS) entry which is preliminary data.</text>
</comment>
<evidence type="ECO:0000256" key="2">
    <source>
        <dbReference type="ARBA" id="ARBA00010929"/>
    </source>
</evidence>
<evidence type="ECO:0000256" key="6">
    <source>
        <dbReference type="ARBA" id="ARBA00022989"/>
    </source>
</evidence>
<evidence type="ECO:0000256" key="3">
    <source>
        <dbReference type="ARBA" id="ARBA00022475"/>
    </source>
</evidence>
<evidence type="ECO:0000256" key="8">
    <source>
        <dbReference type="ARBA" id="ARBA00023136"/>
    </source>
</evidence>
<evidence type="ECO:0000256" key="7">
    <source>
        <dbReference type="ARBA" id="ARBA00023121"/>
    </source>
</evidence>
<comment type="similarity">
    <text evidence="2">Belongs to the HAP2/GCS1 family.</text>
</comment>
<evidence type="ECO:0000256" key="1">
    <source>
        <dbReference type="ARBA" id="ARBA00004251"/>
    </source>
</evidence>
<evidence type="ECO:0000259" key="12">
    <source>
        <dbReference type="Pfam" id="PF10699"/>
    </source>
</evidence>
<reference evidence="13 14" key="1">
    <citation type="journal article" date="2020" name="Nat. Food">
        <title>A phased Vanilla planifolia genome enables genetic improvement of flavour and production.</title>
        <authorList>
            <person name="Hasing T."/>
            <person name="Tang H."/>
            <person name="Brym M."/>
            <person name="Khazi F."/>
            <person name="Huang T."/>
            <person name="Chambers A.H."/>
        </authorList>
    </citation>
    <scope>NUCLEOTIDE SEQUENCE [LARGE SCALE GENOMIC DNA]</scope>
    <source>
        <tissue evidence="13">Leaf</tissue>
    </source>
</reference>
<evidence type="ECO:0000313" key="13">
    <source>
        <dbReference type="EMBL" id="KAG0493562.1"/>
    </source>
</evidence>
<evidence type="ECO:0000256" key="11">
    <source>
        <dbReference type="SAM" id="SignalP"/>
    </source>
</evidence>
<dbReference type="EMBL" id="JADCNM010000002">
    <property type="protein sequence ID" value="KAG0493562.1"/>
    <property type="molecule type" value="Genomic_DNA"/>
</dbReference>
<dbReference type="OrthoDB" id="781158at2759"/>
<organism evidence="13 14">
    <name type="scientific">Vanilla planifolia</name>
    <name type="common">Vanilla</name>
    <dbReference type="NCBI Taxonomy" id="51239"/>
    <lineage>
        <taxon>Eukaryota</taxon>
        <taxon>Viridiplantae</taxon>
        <taxon>Streptophyta</taxon>
        <taxon>Embryophyta</taxon>
        <taxon>Tracheophyta</taxon>
        <taxon>Spermatophyta</taxon>
        <taxon>Magnoliopsida</taxon>
        <taxon>Liliopsida</taxon>
        <taxon>Asparagales</taxon>
        <taxon>Orchidaceae</taxon>
        <taxon>Vanilloideae</taxon>
        <taxon>Vanilleae</taxon>
        <taxon>Vanilla</taxon>
    </lineage>
</organism>
<comment type="subcellular location">
    <subcellularLocation>
        <location evidence="1">Cell membrane</location>
        <topology evidence="1">Single-pass type I membrane protein</topology>
    </subcellularLocation>
</comment>
<evidence type="ECO:0000256" key="10">
    <source>
        <dbReference type="ARBA" id="ARBA00023279"/>
    </source>
</evidence>